<sequence length="57" mass="6899">MSEYKKLQIIKHALQHYIKRPNATEKELLEEKRLLDKVTMDVESLQEKYGIRRNDRA</sequence>
<evidence type="ECO:0000313" key="1">
    <source>
        <dbReference type="EMBL" id="MBS4190358.1"/>
    </source>
</evidence>
<proteinExistence type="predicted"/>
<evidence type="ECO:0000313" key="2">
    <source>
        <dbReference type="Proteomes" id="UP000681027"/>
    </source>
</evidence>
<dbReference type="Proteomes" id="UP000681027">
    <property type="component" value="Unassembled WGS sequence"/>
</dbReference>
<protein>
    <recommendedName>
        <fullName evidence="3">Fur-regulated basic protein FbpA</fullName>
    </recommendedName>
</protein>
<reference evidence="1 2" key="1">
    <citation type="submission" date="2021-05" db="EMBL/GenBank/DDBJ databases">
        <title>Novel Bacillus species.</title>
        <authorList>
            <person name="Liu G."/>
        </authorList>
    </citation>
    <scope>NUCLEOTIDE SEQUENCE [LARGE SCALE GENOMIC DNA]</scope>
    <source>
        <strain evidence="1 2">FJAT-49705</strain>
    </source>
</reference>
<name>A0ABS5NSF7_9BACI</name>
<dbReference type="RefSeq" id="WP_213101815.1">
    <property type="nucleotide sequence ID" value="NZ_JAGYPM010000002.1"/>
</dbReference>
<comment type="caution">
    <text evidence="1">The sequence shown here is derived from an EMBL/GenBank/DDBJ whole genome shotgun (WGS) entry which is preliminary data.</text>
</comment>
<gene>
    <name evidence="1" type="ORF">KHA94_09105</name>
</gene>
<evidence type="ECO:0008006" key="3">
    <source>
        <dbReference type="Google" id="ProtNLM"/>
    </source>
</evidence>
<organism evidence="1 2">
    <name type="scientific">Cytobacillus citreus</name>
    <dbReference type="NCBI Taxonomy" id="2833586"/>
    <lineage>
        <taxon>Bacteria</taxon>
        <taxon>Bacillati</taxon>
        <taxon>Bacillota</taxon>
        <taxon>Bacilli</taxon>
        <taxon>Bacillales</taxon>
        <taxon>Bacillaceae</taxon>
        <taxon>Cytobacillus</taxon>
    </lineage>
</organism>
<dbReference type="EMBL" id="JAGYPM010000002">
    <property type="protein sequence ID" value="MBS4190358.1"/>
    <property type="molecule type" value="Genomic_DNA"/>
</dbReference>
<keyword evidence="2" id="KW-1185">Reference proteome</keyword>
<accession>A0ABS5NSF7</accession>